<gene>
    <name evidence="2" type="ORF">EAG_05983</name>
</gene>
<feature type="compositionally biased region" description="Polar residues" evidence="1">
    <location>
        <begin position="152"/>
        <end position="162"/>
    </location>
</feature>
<organism evidence="3">
    <name type="scientific">Camponotus floridanus</name>
    <name type="common">Florida carpenter ant</name>
    <dbReference type="NCBI Taxonomy" id="104421"/>
    <lineage>
        <taxon>Eukaryota</taxon>
        <taxon>Metazoa</taxon>
        <taxon>Ecdysozoa</taxon>
        <taxon>Arthropoda</taxon>
        <taxon>Hexapoda</taxon>
        <taxon>Insecta</taxon>
        <taxon>Pterygota</taxon>
        <taxon>Neoptera</taxon>
        <taxon>Endopterygota</taxon>
        <taxon>Hymenoptera</taxon>
        <taxon>Apocrita</taxon>
        <taxon>Aculeata</taxon>
        <taxon>Formicoidea</taxon>
        <taxon>Formicidae</taxon>
        <taxon>Formicinae</taxon>
        <taxon>Camponotus</taxon>
    </lineage>
</organism>
<protein>
    <submittedName>
        <fullName evidence="2">Uncharacterized protein</fullName>
    </submittedName>
</protein>
<feature type="compositionally biased region" description="Basic and acidic residues" evidence="1">
    <location>
        <begin position="50"/>
        <end position="69"/>
    </location>
</feature>
<evidence type="ECO:0000313" key="2">
    <source>
        <dbReference type="EMBL" id="EFN74521.1"/>
    </source>
</evidence>
<feature type="region of interest" description="Disordered" evidence="1">
    <location>
        <begin position="152"/>
        <end position="199"/>
    </location>
</feature>
<dbReference type="InParanoid" id="E1ZWB7"/>
<proteinExistence type="predicted"/>
<name>E1ZWB7_CAMFO</name>
<feature type="compositionally biased region" description="Polar residues" evidence="1">
    <location>
        <begin position="1"/>
        <end position="11"/>
    </location>
</feature>
<reference evidence="2 3" key="1">
    <citation type="journal article" date="2010" name="Science">
        <title>Genomic comparison of the ants Camponotus floridanus and Harpegnathos saltator.</title>
        <authorList>
            <person name="Bonasio R."/>
            <person name="Zhang G."/>
            <person name="Ye C."/>
            <person name="Mutti N.S."/>
            <person name="Fang X."/>
            <person name="Qin N."/>
            <person name="Donahue G."/>
            <person name="Yang P."/>
            <person name="Li Q."/>
            <person name="Li C."/>
            <person name="Zhang P."/>
            <person name="Huang Z."/>
            <person name="Berger S.L."/>
            <person name="Reinberg D."/>
            <person name="Wang J."/>
            <person name="Liebig J."/>
        </authorList>
    </citation>
    <scope>NUCLEOTIDE SEQUENCE [LARGE SCALE GENOMIC DNA]</scope>
    <source>
        <strain evidence="3">C129</strain>
    </source>
</reference>
<feature type="compositionally biased region" description="Basic and acidic residues" evidence="1">
    <location>
        <begin position="174"/>
        <end position="184"/>
    </location>
</feature>
<feature type="compositionally biased region" description="Basic and acidic residues" evidence="1">
    <location>
        <begin position="109"/>
        <end position="126"/>
    </location>
</feature>
<evidence type="ECO:0000256" key="1">
    <source>
        <dbReference type="SAM" id="MobiDB-lite"/>
    </source>
</evidence>
<feature type="region of interest" description="Disordered" evidence="1">
    <location>
        <begin position="1"/>
        <end position="69"/>
    </location>
</feature>
<dbReference type="AlphaFoldDB" id="E1ZWB7"/>
<accession>E1ZWB7</accession>
<evidence type="ECO:0000313" key="3">
    <source>
        <dbReference type="Proteomes" id="UP000000311"/>
    </source>
</evidence>
<keyword evidence="3" id="KW-1185">Reference proteome</keyword>
<sequence>MFSRNVSSERQANLAVVDRKRSASAGASSQKTRSSKNRKPIKTGATKPRVSCEQRLLSRKESKKIRDDAKHKGRLYNETCVASADNNDPIYILRKEIQDWRMSGQLANEFDRDQRTTEDKTEKSSVQERCSQVVTKDLQDPDVLPELASTVVVDQSTQSTGGDENRHSVGIRVRARECDPRSQRGDGGGGPPLGTGPVFDIQERYPEQRESCSFRKTSEKGRDANIDRGMYLRTTRAACLPACLPAWLVDWLAARWRPPDDVRCFFGVPLNGTTRLETKSSVQRIGIPSCRFSGNAGNAYPKI</sequence>
<dbReference type="Proteomes" id="UP000000311">
    <property type="component" value="Unassembled WGS sequence"/>
</dbReference>
<dbReference type="EMBL" id="GL434791">
    <property type="protein sequence ID" value="EFN74521.1"/>
    <property type="molecule type" value="Genomic_DNA"/>
</dbReference>
<feature type="region of interest" description="Disordered" evidence="1">
    <location>
        <begin position="108"/>
        <end position="138"/>
    </location>
</feature>